<dbReference type="RefSeq" id="WP_109329788.1">
    <property type="nucleotide sequence ID" value="NZ_CP029353.1"/>
</dbReference>
<keyword evidence="2" id="KW-1185">Reference proteome</keyword>
<dbReference type="KEGG" id="azz:DEW08_12035"/>
<dbReference type="EMBL" id="CP029353">
    <property type="protein sequence ID" value="AWK87989.1"/>
    <property type="molecule type" value="Genomic_DNA"/>
</dbReference>
<dbReference type="Proteomes" id="UP000245629">
    <property type="component" value="Chromosome 2"/>
</dbReference>
<organism evidence="1 2">
    <name type="scientific">Azospirillum thermophilum</name>
    <dbReference type="NCBI Taxonomy" id="2202148"/>
    <lineage>
        <taxon>Bacteria</taxon>
        <taxon>Pseudomonadati</taxon>
        <taxon>Pseudomonadota</taxon>
        <taxon>Alphaproteobacteria</taxon>
        <taxon>Rhodospirillales</taxon>
        <taxon>Azospirillaceae</taxon>
        <taxon>Azospirillum</taxon>
    </lineage>
</organism>
<protein>
    <recommendedName>
        <fullName evidence="3">Flagellar basal body-associated protein FliL</fullName>
    </recommendedName>
</protein>
<reference evidence="2" key="1">
    <citation type="submission" date="2018-05" db="EMBL/GenBank/DDBJ databases">
        <title>Azospirillum thermophila sp. nov., a novel isolated from hot spring.</title>
        <authorList>
            <person name="Zhao Z."/>
        </authorList>
    </citation>
    <scope>NUCLEOTIDE SEQUENCE [LARGE SCALE GENOMIC DNA]</scope>
    <source>
        <strain evidence="2">CFH 70021</strain>
    </source>
</reference>
<sequence>MVKALIVLVLGLVLLVGAGAGGWYLYNTYMVPHEGEPKKEEPPPKPPTAFVRLPPLVVPVIGTKRAEQFVTVVVALEVLLDKQPMVQQHQPILTDRFLTVLYGAIDEKTVMNGALVNIPAVKEKLSEAAAKVVGAGVVQNVLVQAVTQRNL</sequence>
<evidence type="ECO:0000313" key="1">
    <source>
        <dbReference type="EMBL" id="AWK87989.1"/>
    </source>
</evidence>
<name>A0A2S2CU39_9PROT</name>
<evidence type="ECO:0000313" key="2">
    <source>
        <dbReference type="Proteomes" id="UP000245629"/>
    </source>
</evidence>
<gene>
    <name evidence="1" type="ORF">DEW08_12035</name>
</gene>
<accession>A0A2S2CU39</accession>
<evidence type="ECO:0008006" key="3">
    <source>
        <dbReference type="Google" id="ProtNLM"/>
    </source>
</evidence>
<proteinExistence type="predicted"/>
<dbReference type="OrthoDB" id="7350029at2"/>
<dbReference type="AlphaFoldDB" id="A0A2S2CU39"/>